<dbReference type="AlphaFoldDB" id="A0A3D9IJR9"/>
<sequence length="380" mass="42808">MDEFKPNDDERLRSKPFRRTNFTEEQMERVVAMAEQRHKARRGRSLLGLRYAAACTAVAAIVVIVLFANGGFPNRFLHTAEPSGTVDIAPSSASPTEETVPPLDLPDASYGDFSIPADLLTGLRDLEDARTNPDAVYRLHEYQVTGSLENIEKWLRNETERLGGILTERYSYEAGSRPDFILKLPSKEGLRVVSTYAPKYENEQRLVILESTFNASVEFDENTEDHALIVTTPDRNGNTHETFLANYPHQHTDIYSLYFYSQAFFSELENGGYGLDLKYDLSVGVPDYTVGYFDENGKEVGYDELSEDNRDSVVFGIQLNNDFLPQNVAERELLLRCWAQSVLMGDKAQSSAYEGDQKLNFLQNGKVFASYTIGDLLKGP</sequence>
<comment type="caution">
    <text evidence="2">The sequence shown here is derived from an EMBL/GenBank/DDBJ whole genome shotgun (WGS) entry which is preliminary data.</text>
</comment>
<keyword evidence="3" id="KW-1185">Reference proteome</keyword>
<dbReference type="EMBL" id="QRDZ01000028">
    <property type="protein sequence ID" value="RED62002.1"/>
    <property type="molecule type" value="Genomic_DNA"/>
</dbReference>
<dbReference type="RefSeq" id="WP_116064024.1">
    <property type="nucleotide sequence ID" value="NZ_QRDZ01000028.1"/>
</dbReference>
<keyword evidence="1" id="KW-1133">Transmembrane helix</keyword>
<evidence type="ECO:0000313" key="3">
    <source>
        <dbReference type="Proteomes" id="UP000256977"/>
    </source>
</evidence>
<keyword evidence="1" id="KW-0472">Membrane</keyword>
<evidence type="ECO:0000256" key="1">
    <source>
        <dbReference type="SAM" id="Phobius"/>
    </source>
</evidence>
<dbReference type="Proteomes" id="UP000256977">
    <property type="component" value="Unassembled WGS sequence"/>
</dbReference>
<accession>A0A3D9IJR9</accession>
<reference evidence="2 3" key="1">
    <citation type="submission" date="2018-07" db="EMBL/GenBank/DDBJ databases">
        <title>Genomic Encyclopedia of Type Strains, Phase III (KMG-III): the genomes of soil and plant-associated and newly described type strains.</title>
        <authorList>
            <person name="Whitman W."/>
        </authorList>
    </citation>
    <scope>NUCLEOTIDE SEQUENCE [LARGE SCALE GENOMIC DNA]</scope>
    <source>
        <strain evidence="2 3">CECT 7287</strain>
    </source>
</reference>
<proteinExistence type="predicted"/>
<organism evidence="2 3">
    <name type="scientific">Cohnella phaseoli</name>
    <dbReference type="NCBI Taxonomy" id="456490"/>
    <lineage>
        <taxon>Bacteria</taxon>
        <taxon>Bacillati</taxon>
        <taxon>Bacillota</taxon>
        <taxon>Bacilli</taxon>
        <taxon>Bacillales</taxon>
        <taxon>Paenibacillaceae</taxon>
        <taxon>Cohnella</taxon>
    </lineage>
</organism>
<protein>
    <submittedName>
        <fullName evidence="2">Uncharacterized protein</fullName>
    </submittedName>
</protein>
<gene>
    <name evidence="2" type="ORF">DFP98_128111</name>
</gene>
<evidence type="ECO:0000313" key="2">
    <source>
        <dbReference type="EMBL" id="RED62002.1"/>
    </source>
</evidence>
<dbReference type="OrthoDB" id="2676956at2"/>
<feature type="transmembrane region" description="Helical" evidence="1">
    <location>
        <begin position="47"/>
        <end position="68"/>
    </location>
</feature>
<name>A0A3D9IJR9_9BACL</name>
<keyword evidence="1" id="KW-0812">Transmembrane</keyword>